<dbReference type="PANTHER" id="PTHR15157">
    <property type="entry name" value="UV RADIATION RESISTANCE-ASSOCIATED GENE PROTEIN"/>
    <property type="match status" value="1"/>
</dbReference>
<protein>
    <submittedName>
        <fullName evidence="1">Uncharacterized protein</fullName>
    </submittedName>
</protein>
<dbReference type="GO" id="GO:0000149">
    <property type="term" value="F:SNARE binding"/>
    <property type="evidence" value="ECO:0007669"/>
    <property type="project" value="TreeGrafter"/>
</dbReference>
<dbReference type="EMBL" id="CAUYUE010000004">
    <property type="protein sequence ID" value="CAK0760377.1"/>
    <property type="molecule type" value="Genomic_DNA"/>
</dbReference>
<dbReference type="InterPro" id="IPR036412">
    <property type="entry name" value="HAD-like_sf"/>
</dbReference>
<keyword evidence="2" id="KW-1185">Reference proteome</keyword>
<dbReference type="SUPFAM" id="SSF56784">
    <property type="entry name" value="HAD-like"/>
    <property type="match status" value="1"/>
</dbReference>
<dbReference type="GO" id="GO:0000323">
    <property type="term" value="C:lytic vacuole"/>
    <property type="evidence" value="ECO:0007669"/>
    <property type="project" value="TreeGrafter"/>
</dbReference>
<evidence type="ECO:0000313" key="2">
    <source>
        <dbReference type="Proteomes" id="UP001314263"/>
    </source>
</evidence>
<dbReference type="GO" id="GO:0035493">
    <property type="term" value="P:SNARE complex assembly"/>
    <property type="evidence" value="ECO:0007669"/>
    <property type="project" value="TreeGrafter"/>
</dbReference>
<sequence length="312" mass="35512">MILRCTALLDQVTGDLHCPFYRKNTANIALISTKHRAKQRRPRGALRVQAMSTDLWAFDFDGVVCNSVGESSRSAWKASARKWPDLFSKSEVQAKEAEVEGQMRTVRPVVETGYENLVQVRCLLEGTSEEDILQNWHSILPDRMQRWHLDRQELVELFGSTRDAWMTDNLGDWLAANEIYQGVPAIVQHLRSQGPFYIVTTKQARFTEALMHNMAKVPIPSENIFSTTVSGQPKSEILVDLQSQHPGLTYHFVEDKLGTLEKVCKEEALKSWQLYLVDWGYNTAEERQRAAQNPRIHVVSLQQLQSATGCKA</sequence>
<organism evidence="1 2">
    <name type="scientific">Coccomyxa viridis</name>
    <dbReference type="NCBI Taxonomy" id="1274662"/>
    <lineage>
        <taxon>Eukaryota</taxon>
        <taxon>Viridiplantae</taxon>
        <taxon>Chlorophyta</taxon>
        <taxon>core chlorophytes</taxon>
        <taxon>Trebouxiophyceae</taxon>
        <taxon>Trebouxiophyceae incertae sedis</taxon>
        <taxon>Coccomyxaceae</taxon>
        <taxon>Coccomyxa</taxon>
    </lineage>
</organism>
<dbReference type="InterPro" id="IPR023214">
    <property type="entry name" value="HAD_sf"/>
</dbReference>
<dbReference type="AlphaFoldDB" id="A0AAV1HZW3"/>
<evidence type="ECO:0000313" key="1">
    <source>
        <dbReference type="EMBL" id="CAK0760377.1"/>
    </source>
</evidence>
<gene>
    <name evidence="1" type="ORF">CVIRNUC_002766</name>
</gene>
<dbReference type="PANTHER" id="PTHR15157:SF25">
    <property type="entry name" value="OS07G0418000 PROTEIN"/>
    <property type="match status" value="1"/>
</dbReference>
<dbReference type="GO" id="GO:0005768">
    <property type="term" value="C:endosome"/>
    <property type="evidence" value="ECO:0007669"/>
    <property type="project" value="TreeGrafter"/>
</dbReference>
<name>A0AAV1HZW3_9CHLO</name>
<reference evidence="1 2" key="1">
    <citation type="submission" date="2023-10" db="EMBL/GenBank/DDBJ databases">
        <authorList>
            <person name="Maclean D."/>
            <person name="Macfadyen A."/>
        </authorList>
    </citation>
    <scope>NUCLEOTIDE SEQUENCE [LARGE SCALE GENOMIC DNA]</scope>
</reference>
<comment type="caution">
    <text evidence="1">The sequence shown here is derived from an EMBL/GenBank/DDBJ whole genome shotgun (WGS) entry which is preliminary data.</text>
</comment>
<dbReference type="Gene3D" id="3.40.50.1000">
    <property type="entry name" value="HAD superfamily/HAD-like"/>
    <property type="match status" value="1"/>
</dbReference>
<accession>A0AAV1HZW3</accession>
<proteinExistence type="predicted"/>
<dbReference type="Proteomes" id="UP001314263">
    <property type="component" value="Unassembled WGS sequence"/>
</dbReference>